<reference evidence="2" key="1">
    <citation type="submission" date="2022-07" db="EMBL/GenBank/DDBJ databases">
        <title>Draft genome sequence of Zalerion maritima ATCC 34329, a (micro)plastics degrading marine fungus.</title>
        <authorList>
            <person name="Paco A."/>
            <person name="Goncalves M.F.M."/>
            <person name="Rocha-Santos T.A.P."/>
            <person name="Alves A."/>
        </authorList>
    </citation>
    <scope>NUCLEOTIDE SEQUENCE</scope>
    <source>
        <strain evidence="2">ATCC 34329</strain>
    </source>
</reference>
<dbReference type="EMBL" id="JAKWBI020000040">
    <property type="protein sequence ID" value="KAJ2904989.1"/>
    <property type="molecule type" value="Genomic_DNA"/>
</dbReference>
<comment type="caution">
    <text evidence="2">The sequence shown here is derived from an EMBL/GenBank/DDBJ whole genome shotgun (WGS) entry which is preliminary data.</text>
</comment>
<feature type="compositionally biased region" description="Basic and acidic residues" evidence="1">
    <location>
        <begin position="591"/>
        <end position="600"/>
    </location>
</feature>
<name>A0AAD5RVC3_9PEZI</name>
<evidence type="ECO:0000256" key="1">
    <source>
        <dbReference type="SAM" id="MobiDB-lite"/>
    </source>
</evidence>
<dbReference type="PANTHER" id="PTHR35006">
    <property type="entry name" value="GLYOXALASE FAMILY PROTEIN (AFU_ORTHOLOGUE AFUA_5G14830)"/>
    <property type="match status" value="1"/>
</dbReference>
<dbReference type="SUPFAM" id="SSF54593">
    <property type="entry name" value="Glyoxalase/Bleomycin resistance protein/Dihydroxybiphenyl dioxygenase"/>
    <property type="match status" value="1"/>
</dbReference>
<organism evidence="2 3">
    <name type="scientific">Zalerion maritima</name>
    <dbReference type="NCBI Taxonomy" id="339359"/>
    <lineage>
        <taxon>Eukaryota</taxon>
        <taxon>Fungi</taxon>
        <taxon>Dikarya</taxon>
        <taxon>Ascomycota</taxon>
        <taxon>Pezizomycotina</taxon>
        <taxon>Sordariomycetes</taxon>
        <taxon>Lulworthiomycetidae</taxon>
        <taxon>Lulworthiales</taxon>
        <taxon>Lulworthiaceae</taxon>
        <taxon>Zalerion</taxon>
    </lineage>
</organism>
<dbReference type="AlphaFoldDB" id="A0AAD5RVC3"/>
<accession>A0AAD5RVC3</accession>
<dbReference type="Proteomes" id="UP001201980">
    <property type="component" value="Unassembled WGS sequence"/>
</dbReference>
<evidence type="ECO:0000313" key="2">
    <source>
        <dbReference type="EMBL" id="KAJ2904989.1"/>
    </source>
</evidence>
<protein>
    <submittedName>
        <fullName evidence="2">Uncharacterized protein</fullName>
    </submittedName>
</protein>
<feature type="region of interest" description="Disordered" evidence="1">
    <location>
        <begin position="401"/>
        <end position="500"/>
    </location>
</feature>
<dbReference type="Gene3D" id="3.10.180.10">
    <property type="entry name" value="2,3-Dihydroxybiphenyl 1,2-Dioxygenase, domain 1"/>
    <property type="match status" value="1"/>
</dbReference>
<feature type="region of interest" description="Disordered" evidence="1">
    <location>
        <begin position="261"/>
        <end position="290"/>
    </location>
</feature>
<feature type="region of interest" description="Disordered" evidence="1">
    <location>
        <begin position="559"/>
        <end position="683"/>
    </location>
</feature>
<proteinExistence type="predicted"/>
<sequence>MIPALDVGHLPAAASFYSAVLQPLGLRYLSTDKDPNSPCTTNVVFGGSRAPAAIFQLQKSADPKPSVVTLSAPTAEAVTQFHQFALRANPDIAAGPSTSHFLRRPTKPAATGKDAETRARITDLDGNRMDVVYQAPPGYPNGYNGSTVRRTECSTDEVTRILDWNYKVAASDKHSVVSTRSSTSGLAYGGDARTVMARRSTAGTAVEPCRPAGGALATATKGQTGSGWNSTAVLGTMLGTAAGVVAGAALTYTVMKGDRKLTPRQEFDPQSQVPRRTTFPEQPANHEKKIGYSPQTARLALEAPSAKTVFSSRSKRAVDDMGHMSGGAADDYYGNDTKSGVSRYPPSAASRRTTKTRTRSSSEAGGPRKPLLITEGEHRSLAPSHVSRRTGSIIVPVADKAPSAAVSRLSRHTSASRREKEYAPAGSVHTARAPSAHSRHNGDGQHHQSSRAPSTYSRHEDDGRPLMANIPLDGSYGHHQQSRAPSAYQGHDKPPTVYDSLESLEDGGRPLMANIPLDGADVEYVPARSLSGRSSFSRSKPLDDFEVVEQDPAYVLDGRESHLSRSSRKTATRPPVVGGGGGMSIAGSRYGGERAYDFGPEKGQTYVSRSRAGSRVAPSAMGQSESGRSKRASSRSRAPTQVSARQVPLPRSRTGWAGDDDLDSVAPSDSISCVGSRRGSRYN</sequence>
<keyword evidence="3" id="KW-1185">Reference proteome</keyword>
<dbReference type="PANTHER" id="PTHR35006:SF3">
    <property type="entry name" value="GLYOXALASE FAMILY PROTEIN (AFU_ORTHOLOGUE AFUA_3G06020)"/>
    <property type="match status" value="1"/>
</dbReference>
<evidence type="ECO:0000313" key="3">
    <source>
        <dbReference type="Proteomes" id="UP001201980"/>
    </source>
</evidence>
<dbReference type="InterPro" id="IPR029068">
    <property type="entry name" value="Glyas_Bleomycin-R_OHBP_Dase"/>
</dbReference>
<feature type="region of interest" description="Disordered" evidence="1">
    <location>
        <begin position="309"/>
        <end position="387"/>
    </location>
</feature>
<gene>
    <name evidence="2" type="ORF">MKZ38_006645</name>
</gene>